<feature type="domain" description="Proliferating cell nuclear antigen PCNA C-terminal" evidence="8">
    <location>
        <begin position="122"/>
        <end position="244"/>
    </location>
</feature>
<evidence type="ECO:0000259" key="7">
    <source>
        <dbReference type="Pfam" id="PF00705"/>
    </source>
</evidence>
<gene>
    <name evidence="9" type="primary">PCNA</name>
    <name evidence="4" type="synonym">pcn</name>
</gene>
<dbReference type="GO" id="GO:0003677">
    <property type="term" value="F:DNA binding"/>
    <property type="evidence" value="ECO:0007669"/>
    <property type="project" value="UniProtKB-UniRule"/>
</dbReference>
<dbReference type="Pfam" id="PF00705">
    <property type="entry name" value="PCNA_N"/>
    <property type="match status" value="1"/>
</dbReference>
<evidence type="ECO:0000313" key="9">
    <source>
        <dbReference type="EMBL" id="AIF24387.1"/>
    </source>
</evidence>
<dbReference type="PRINTS" id="PR00339">
    <property type="entry name" value="PCNACYCLIN"/>
</dbReference>
<name>A0A075ICB2_9EURY</name>
<dbReference type="InterPro" id="IPR022649">
    <property type="entry name" value="Pr_cel_nuc_antig_C"/>
</dbReference>
<evidence type="ECO:0000256" key="2">
    <source>
        <dbReference type="ARBA" id="ARBA00022705"/>
    </source>
</evidence>
<dbReference type="PANTHER" id="PTHR11352:SF0">
    <property type="entry name" value="PROLIFERATING CELL NUCLEAR ANTIGEN"/>
    <property type="match status" value="1"/>
</dbReference>
<evidence type="ECO:0000259" key="8">
    <source>
        <dbReference type="Pfam" id="PF02747"/>
    </source>
</evidence>
<organism evidence="9">
    <name type="scientific">uncultured marine group II/III euryarchaeote SAT1000_29_E11</name>
    <dbReference type="NCBI Taxonomy" id="1456572"/>
    <lineage>
        <taxon>Archaea</taxon>
        <taxon>Methanobacteriati</taxon>
        <taxon>Methanobacteriota</taxon>
        <taxon>environmental samples</taxon>
    </lineage>
</organism>
<reference evidence="9" key="1">
    <citation type="journal article" date="2014" name="Genome Biol. Evol.">
        <title>Pangenome evidence for extensive interdomain horizontal transfer affecting lineage core and shell genes in uncultured planktonic thaumarchaeota and euryarchaeota.</title>
        <authorList>
            <person name="Deschamps P."/>
            <person name="Zivanovic Y."/>
            <person name="Moreira D."/>
            <person name="Rodriguez-Valera F."/>
            <person name="Lopez-Garcia P."/>
        </authorList>
    </citation>
    <scope>NUCLEOTIDE SEQUENCE</scope>
</reference>
<dbReference type="HAMAP" id="MF_00317">
    <property type="entry name" value="DNApol_clamp_arch"/>
    <property type="match status" value="1"/>
</dbReference>
<proteinExistence type="inferred from homology"/>
<dbReference type="SUPFAM" id="SSF55979">
    <property type="entry name" value="DNA clamp"/>
    <property type="match status" value="1"/>
</dbReference>
<dbReference type="Gene3D" id="3.70.10.10">
    <property type="match status" value="1"/>
</dbReference>
<dbReference type="InterPro" id="IPR000730">
    <property type="entry name" value="Pr_cel_nuc_antig"/>
</dbReference>
<evidence type="ECO:0000256" key="6">
    <source>
        <dbReference type="RuleBase" id="RU003673"/>
    </source>
</evidence>
<dbReference type="Pfam" id="PF02747">
    <property type="entry name" value="PCNA_C"/>
    <property type="match status" value="1"/>
</dbReference>
<comment type="function">
    <text evidence="4">Sliding clamp subunit that acts as a moving platform for DNA processing. Responsible for tethering the catalytic subunit of DNA polymerase and other proteins to DNA during high-speed replication.</text>
</comment>
<dbReference type="InterPro" id="IPR046938">
    <property type="entry name" value="DNA_clamp_sf"/>
</dbReference>
<evidence type="ECO:0000256" key="1">
    <source>
        <dbReference type="ARBA" id="ARBA00010462"/>
    </source>
</evidence>
<dbReference type="CDD" id="cd00577">
    <property type="entry name" value="PCNA"/>
    <property type="match status" value="1"/>
</dbReference>
<dbReference type="EMBL" id="KF901259">
    <property type="protein sequence ID" value="AIF24387.1"/>
    <property type="molecule type" value="Genomic_DNA"/>
</dbReference>
<sequence>MLRVTANTGLLKEITDCLSILTEEVKLSWGEKGLSVSVVDGSHVALLSAVVSDVCFETYEVEPVEIGLELGKLRDLLNLPGLESNLVEIDYDENVGALNVRIGEVHRILRGLDTGSMQDPKLPVLEFDSSATISSEKLSRALRAAKLVGELADLSIDSKELRISVTVEAGEGVNVRFESGELSELVCAAPTQSTYSLQYLEVLTRKLAAGLAQDVQVQFQERYPLYLQWNSNDGGAEWKFYLAPRVSDG</sequence>
<evidence type="ECO:0000256" key="4">
    <source>
        <dbReference type="HAMAP-Rule" id="MF_00317"/>
    </source>
</evidence>
<evidence type="ECO:0000256" key="3">
    <source>
        <dbReference type="ARBA" id="ARBA00023125"/>
    </source>
</evidence>
<comment type="similarity">
    <text evidence="1 4 5">Belongs to the PCNA family.</text>
</comment>
<feature type="domain" description="Proliferating cell nuclear antigen PCNA N-terminal" evidence="7">
    <location>
        <begin position="7"/>
        <end position="96"/>
    </location>
</feature>
<dbReference type="AlphaFoldDB" id="A0A075ICB2"/>
<dbReference type="PANTHER" id="PTHR11352">
    <property type="entry name" value="PROLIFERATING CELL NUCLEAR ANTIGEN"/>
    <property type="match status" value="1"/>
</dbReference>
<dbReference type="InterPro" id="IPR022648">
    <property type="entry name" value="Pr_cel_nuc_antig_N"/>
</dbReference>
<dbReference type="GO" id="GO:0030337">
    <property type="term" value="F:DNA polymerase processivity factor activity"/>
    <property type="evidence" value="ECO:0007669"/>
    <property type="project" value="UniProtKB-UniRule"/>
</dbReference>
<comment type="function">
    <text evidence="6">Sliding clamp subunit. Responsible for tethering the catalytic subunit of DNA polymerase to DNA during high-speed replication.</text>
</comment>
<evidence type="ECO:0000256" key="5">
    <source>
        <dbReference type="RuleBase" id="RU003671"/>
    </source>
</evidence>
<accession>A0A075ICB2</accession>
<dbReference type="GO" id="GO:0006275">
    <property type="term" value="P:regulation of DNA replication"/>
    <property type="evidence" value="ECO:0007669"/>
    <property type="project" value="UniProtKB-UniRule"/>
</dbReference>
<protein>
    <recommendedName>
        <fullName evidence="4">DNA polymerase sliding clamp</fullName>
    </recommendedName>
    <alternativeName>
        <fullName evidence="4">Proliferating cell nuclear antigen homolog</fullName>
        <shortName evidence="4">PCNA</shortName>
    </alternativeName>
</protein>
<comment type="subunit">
    <text evidence="4">Homotrimer. The subunits circularize to form a toroid; DNA passes through its center. Replication factor C (RFC) is required to load the toroid on the DNA.</text>
</comment>
<keyword evidence="2 4" id="KW-0235">DNA replication</keyword>
<keyword evidence="3 4" id="KW-0238">DNA-binding</keyword>
<dbReference type="GO" id="GO:0006272">
    <property type="term" value="P:leading strand elongation"/>
    <property type="evidence" value="ECO:0007669"/>
    <property type="project" value="TreeGrafter"/>
</dbReference>